<evidence type="ECO:0000313" key="5">
    <source>
        <dbReference type="Proteomes" id="UP000831787"/>
    </source>
</evidence>
<name>A0ABY4ESN9_9BACI</name>
<dbReference type="PANTHER" id="PTHR37810:SF9">
    <property type="entry name" value="MEMBRANE PROTEIN"/>
    <property type="match status" value="1"/>
</dbReference>
<feature type="transmembrane region" description="Helical" evidence="1">
    <location>
        <begin position="6"/>
        <end position="26"/>
    </location>
</feature>
<dbReference type="InterPro" id="IPR043831">
    <property type="entry name" value="DUF5808"/>
</dbReference>
<feature type="transmembrane region" description="Helical" evidence="1">
    <location>
        <begin position="84"/>
        <end position="105"/>
    </location>
</feature>
<dbReference type="PIRSF" id="PIRSF032908">
    <property type="entry name" value="UCP032908"/>
    <property type="match status" value="1"/>
</dbReference>
<feature type="transmembrane region" description="Helical" evidence="1">
    <location>
        <begin position="266"/>
        <end position="288"/>
    </location>
</feature>
<evidence type="ECO:0000259" key="2">
    <source>
        <dbReference type="Pfam" id="PF07853"/>
    </source>
</evidence>
<dbReference type="Pfam" id="PF19124">
    <property type="entry name" value="DUF5808"/>
    <property type="match status" value="1"/>
</dbReference>
<organism evidence="4 5">
    <name type="scientific">Halobacillus salinarum</name>
    <dbReference type="NCBI Taxonomy" id="2932257"/>
    <lineage>
        <taxon>Bacteria</taxon>
        <taxon>Bacillati</taxon>
        <taxon>Bacillota</taxon>
        <taxon>Bacilli</taxon>
        <taxon>Bacillales</taxon>
        <taxon>Bacillaceae</taxon>
        <taxon>Halobacillus</taxon>
    </lineage>
</organism>
<reference evidence="4 5" key="1">
    <citation type="submission" date="2022-04" db="EMBL/GenBank/DDBJ databases">
        <title>Halobacillus sp. isolated from saltern.</title>
        <authorList>
            <person name="Won M."/>
            <person name="Lee C.-M."/>
            <person name="Woen H.-Y."/>
            <person name="Kwon S.-W."/>
        </authorList>
    </citation>
    <scope>NUCLEOTIDE SEQUENCE [LARGE SCALE GENOMIC DNA]</scope>
    <source>
        <strain evidence="4 5">SSBR10-3</strain>
    </source>
</reference>
<dbReference type="EMBL" id="CP095073">
    <property type="protein sequence ID" value="UOQ45161.1"/>
    <property type="molecule type" value="Genomic_DNA"/>
</dbReference>
<evidence type="ECO:0000313" key="4">
    <source>
        <dbReference type="EMBL" id="UOQ45161.1"/>
    </source>
</evidence>
<evidence type="ECO:0000256" key="1">
    <source>
        <dbReference type="SAM" id="Phobius"/>
    </source>
</evidence>
<dbReference type="Proteomes" id="UP000831787">
    <property type="component" value="Chromosome"/>
</dbReference>
<sequence length="370" mass="42590">MNVMMALFLIVILIPVYVSVMFIPFWTRKTESFGVSIPEKFYARGDIQSFRRRYAFYTGLLSAGLTALLFFLAGYFTIDEQRAAIGFSILIFVYLAGTFVVYLFFHRKMKKLKKEEQWEKVRPQGVVVDTQFREQRLTYSNLWFAVPFLIAFLTIGFTFQLYDQIPDRFPMQYSFSGEVTNWAEKSYRTVLVMPVMQLYMAVLFLFINVMIAKAKQQVSAEDPENSRKQNVVFRRRWSAFIILTSVALTLLFSFVQYTFIYTVSPVVINVVTLIFTLAVVAASIVLSITTGQGGSRVKTGQGTTTAGRMDRDDDRYWKLGQFYYNRNDPALFLEKRFGIGWTINFGRPTAWIILIVIVVLAAGIPLVLGR</sequence>
<dbReference type="InterPro" id="IPR012867">
    <property type="entry name" value="DUF1648"/>
</dbReference>
<keyword evidence="1" id="KW-0472">Membrane</keyword>
<feature type="domain" description="DUF1648" evidence="2">
    <location>
        <begin position="149"/>
        <end position="198"/>
    </location>
</feature>
<keyword evidence="1" id="KW-1133">Transmembrane helix</keyword>
<proteinExistence type="predicted"/>
<dbReference type="InterPro" id="IPR014574">
    <property type="entry name" value="UCP032908"/>
</dbReference>
<feature type="domain" description="DUF5808" evidence="3">
    <location>
        <begin position="326"/>
        <end position="351"/>
    </location>
</feature>
<accession>A0ABY4ESN9</accession>
<feature type="transmembrane region" description="Helical" evidence="1">
    <location>
        <begin position="349"/>
        <end position="368"/>
    </location>
</feature>
<keyword evidence="1" id="KW-0812">Transmembrane</keyword>
<protein>
    <submittedName>
        <fullName evidence="4">DUF5808 domain-containing protein</fullName>
    </submittedName>
</protein>
<dbReference type="RefSeq" id="WP_244711669.1">
    <property type="nucleotide sequence ID" value="NZ_CP095073.1"/>
</dbReference>
<dbReference type="Pfam" id="PF07853">
    <property type="entry name" value="DUF1648"/>
    <property type="match status" value="1"/>
</dbReference>
<evidence type="ECO:0000259" key="3">
    <source>
        <dbReference type="Pfam" id="PF19124"/>
    </source>
</evidence>
<feature type="transmembrane region" description="Helical" evidence="1">
    <location>
        <begin position="142"/>
        <end position="162"/>
    </location>
</feature>
<feature type="transmembrane region" description="Helical" evidence="1">
    <location>
        <begin position="54"/>
        <end position="78"/>
    </location>
</feature>
<feature type="transmembrane region" description="Helical" evidence="1">
    <location>
        <begin position="237"/>
        <end position="260"/>
    </location>
</feature>
<gene>
    <name evidence="4" type="ORF">MUN89_04190</name>
</gene>
<feature type="transmembrane region" description="Helical" evidence="1">
    <location>
        <begin position="191"/>
        <end position="211"/>
    </location>
</feature>
<keyword evidence="5" id="KW-1185">Reference proteome</keyword>
<dbReference type="PANTHER" id="PTHR37810">
    <property type="entry name" value="IMMUNITY PROTEIN SDPI"/>
    <property type="match status" value="1"/>
</dbReference>